<accession>A0A7R9YT18</accession>
<dbReference type="EMBL" id="HBEC01013649">
    <property type="protein sequence ID" value="CAD8286236.1"/>
    <property type="molecule type" value="Transcribed_RNA"/>
</dbReference>
<sequence length="271" mass="29603">MSETRACSTPRDHGREFCIYSLRDIMRVRSARALGVGQLQHERILSPRRVPASHSLTTERRLSVPCTLSHPPRGHPALLRRTVISPVVFLRRERRQNAGSYDESVYEQLATRQQPLLLPQASAACGGRPGDNVDVKLCGACQGTGVQVEEYNHRRLEKFCQPCGGRGANVYKDGKEVADPVMQADGGASISSERSARAMRRGAAVSAEAGLAALDAKLRQYADERVAALSGGSSDDAEGRKLRLELVAVLDAQIGKLSRMRETRAARLDEC</sequence>
<reference evidence="1" key="1">
    <citation type="submission" date="2021-01" db="EMBL/GenBank/DDBJ databases">
        <authorList>
            <person name="Corre E."/>
            <person name="Pelletier E."/>
            <person name="Niang G."/>
            <person name="Scheremetjew M."/>
            <person name="Finn R."/>
            <person name="Kale V."/>
            <person name="Holt S."/>
            <person name="Cochrane G."/>
            <person name="Meng A."/>
            <person name="Brown T."/>
            <person name="Cohen L."/>
        </authorList>
    </citation>
    <scope>NUCLEOTIDE SEQUENCE</scope>
    <source>
        <strain evidence="1">CCMP219</strain>
    </source>
</reference>
<name>A0A7R9YT18_9CHLO</name>
<dbReference type="InterPro" id="IPR036410">
    <property type="entry name" value="HSP_DnaJ_Cys-rich_dom_sf"/>
</dbReference>
<dbReference type="SUPFAM" id="SSF57938">
    <property type="entry name" value="DnaJ/Hsp40 cysteine-rich domain"/>
    <property type="match status" value="1"/>
</dbReference>
<organism evidence="1">
    <name type="scientific">Chlamydomonas euryale</name>
    <dbReference type="NCBI Taxonomy" id="1486919"/>
    <lineage>
        <taxon>Eukaryota</taxon>
        <taxon>Viridiplantae</taxon>
        <taxon>Chlorophyta</taxon>
        <taxon>core chlorophytes</taxon>
        <taxon>Chlorophyceae</taxon>
        <taxon>CS clade</taxon>
        <taxon>Chlamydomonadales</taxon>
        <taxon>Chlamydomonadaceae</taxon>
        <taxon>Chlamydomonas</taxon>
    </lineage>
</organism>
<dbReference type="AlphaFoldDB" id="A0A7R9YT18"/>
<protein>
    <submittedName>
        <fullName evidence="1">Uncharacterized protein</fullName>
    </submittedName>
</protein>
<proteinExistence type="predicted"/>
<gene>
    <name evidence="1" type="ORF">CEUR00632_LOCUS6274</name>
</gene>
<evidence type="ECO:0000313" key="1">
    <source>
        <dbReference type="EMBL" id="CAD8286236.1"/>
    </source>
</evidence>